<dbReference type="EMBL" id="RPFW01000007">
    <property type="protein sequence ID" value="TVZ01366.1"/>
    <property type="molecule type" value="Genomic_DNA"/>
</dbReference>
<gene>
    <name evidence="2" type="ORF">EAS64_34435</name>
</gene>
<comment type="caution">
    <text evidence="2">The sequence shown here is derived from an EMBL/GenBank/DDBJ whole genome shotgun (WGS) entry which is preliminary data.</text>
</comment>
<protein>
    <recommendedName>
        <fullName evidence="4">Glycosyltransferase RgtA/B/C/D-like domain-containing protein</fullName>
    </recommendedName>
</protein>
<feature type="transmembrane region" description="Helical" evidence="1">
    <location>
        <begin position="222"/>
        <end position="241"/>
    </location>
</feature>
<keyword evidence="1" id="KW-1133">Transmembrane helix</keyword>
<feature type="transmembrane region" description="Helical" evidence="1">
    <location>
        <begin position="343"/>
        <end position="361"/>
    </location>
</feature>
<evidence type="ECO:0000313" key="3">
    <source>
        <dbReference type="Proteomes" id="UP000460272"/>
    </source>
</evidence>
<evidence type="ECO:0008006" key="4">
    <source>
        <dbReference type="Google" id="ProtNLM"/>
    </source>
</evidence>
<dbReference type="AlphaFoldDB" id="A0A6P2BT23"/>
<keyword evidence="1" id="KW-0812">Transmembrane</keyword>
<feature type="transmembrane region" description="Helical" evidence="1">
    <location>
        <begin position="116"/>
        <end position="138"/>
    </location>
</feature>
<proteinExistence type="predicted"/>
<evidence type="ECO:0000313" key="2">
    <source>
        <dbReference type="EMBL" id="TVZ01366.1"/>
    </source>
</evidence>
<feature type="transmembrane region" description="Helical" evidence="1">
    <location>
        <begin position="198"/>
        <end position="216"/>
    </location>
</feature>
<evidence type="ECO:0000256" key="1">
    <source>
        <dbReference type="SAM" id="Phobius"/>
    </source>
</evidence>
<keyword evidence="3" id="KW-1185">Reference proteome</keyword>
<feature type="transmembrane region" description="Helical" evidence="1">
    <location>
        <begin position="396"/>
        <end position="414"/>
    </location>
</feature>
<feature type="transmembrane region" description="Helical" evidence="1">
    <location>
        <begin position="28"/>
        <end position="47"/>
    </location>
</feature>
<dbReference type="Proteomes" id="UP000460272">
    <property type="component" value="Unassembled WGS sequence"/>
</dbReference>
<name>A0A6P2BT23_9ACTN</name>
<accession>A0A6P2BT23</accession>
<feature type="transmembrane region" description="Helical" evidence="1">
    <location>
        <begin position="367"/>
        <end position="389"/>
    </location>
</feature>
<dbReference type="RefSeq" id="WP_145859860.1">
    <property type="nucleotide sequence ID" value="NZ_RPFW01000007.1"/>
</dbReference>
<feature type="transmembrane region" description="Helical" evidence="1">
    <location>
        <begin position="174"/>
        <end position="191"/>
    </location>
</feature>
<reference evidence="2 3" key="1">
    <citation type="submission" date="2018-11" db="EMBL/GenBank/DDBJ databases">
        <title>Trebonia kvetii gen.nov., sp.nov., a novel acidophilic actinobacterium, and proposal of the new actinobacterial family Treboniaceae fam. nov.</title>
        <authorList>
            <person name="Rapoport D."/>
            <person name="Sagova-Mareckova M."/>
            <person name="Sedlacek I."/>
            <person name="Provaznik J."/>
            <person name="Kralova S."/>
            <person name="Pavlinic D."/>
            <person name="Benes V."/>
            <person name="Kopecky J."/>
        </authorList>
    </citation>
    <scope>NUCLEOTIDE SEQUENCE [LARGE SCALE GENOMIC DNA]</scope>
    <source>
        <strain evidence="2 3">15Tr583</strain>
    </source>
</reference>
<dbReference type="OrthoDB" id="9990355at2"/>
<keyword evidence="1" id="KW-0472">Membrane</keyword>
<feature type="transmembrane region" description="Helical" evidence="1">
    <location>
        <begin position="310"/>
        <end position="331"/>
    </location>
</feature>
<sequence length="587" mass="62677">MTAGWLAEEPATVAAGGSADGPPDGGRGVLPTAAGLVTALALAWYFTGPPWYLGKTRTPISRQEEVVLIGLQAVAKGHLPYVGVASVQYGPGTQVAAYWLMRHVTSFSVVGFREAWALLVWAGVSVLFAVFFLAFGYARGLAVSVLSALVYPALHEVAFQPGGSFDGYFGWASPLRYAGVIALVLLLPTAIERCPARLGMAAAAAIGAFWGLTSYLAQENLAGGAIGALLAAGLLVFSGSASWRAVRAALAAVLAGFLVTWTPILAYYAFHGQLAEFLRQYFLLPKAVASGANDTPWGGFRHTPSPYSHMFYLLPFLLAVLAVLAVVRIRPLRVATQWTRERVLLLVTVLATALLYEGVLLRSDASHLTGTLLMVPALVIVTATVLPRLLGARQDVAVGLAGAALTVASLLLLPHGDFTPASVRSWAEAPFVDRQRLAAVPDSGTPETLAGQRVGAGLDDVSQCCQGSPHVPMPAFVRLMQQIHTIVGDRTAYVANFRGEYPGLVYFGADLNPAPVSSDPYSSIETEPGLTAFLADFRTRVLPQTQAVLTDSLNTPEAGYFLRRYHRARRITLSYAGQHYFILLRRD</sequence>
<feature type="transmembrane region" description="Helical" evidence="1">
    <location>
        <begin position="248"/>
        <end position="270"/>
    </location>
</feature>
<organism evidence="2 3">
    <name type="scientific">Trebonia kvetii</name>
    <dbReference type="NCBI Taxonomy" id="2480626"/>
    <lineage>
        <taxon>Bacteria</taxon>
        <taxon>Bacillati</taxon>
        <taxon>Actinomycetota</taxon>
        <taxon>Actinomycetes</taxon>
        <taxon>Streptosporangiales</taxon>
        <taxon>Treboniaceae</taxon>
        <taxon>Trebonia</taxon>
    </lineage>
</organism>